<keyword evidence="3" id="KW-0175">Coiled coil</keyword>
<reference evidence="8" key="1">
    <citation type="journal article" date="2020" name="J. Asia-Pac. Entomol.">
        <title>Draft genome sequence of the termite, Coptotermes formosanus: Genetic insights into the pyruvate dehydrogenase complex of the termite.</title>
        <authorList>
            <person name="Itakura S."/>
            <person name="Yosikawa Y."/>
            <person name="Togami Y."/>
            <person name="Umezawa K."/>
        </authorList>
    </citation>
    <scope>NUCLEOTIDE SEQUENCE</scope>
    <source>
        <tissue evidence="8">Head</tissue>
    </source>
</reference>
<evidence type="ECO:0000259" key="5">
    <source>
        <dbReference type="PROSITE" id="PS01179"/>
    </source>
</evidence>
<evidence type="ECO:0000313" key="7">
    <source>
        <dbReference type="EMBL" id="GFG33525.1"/>
    </source>
</evidence>
<dbReference type="InterPro" id="IPR050302">
    <property type="entry name" value="Rab_GAP_TBC_domain"/>
</dbReference>
<dbReference type="InterPro" id="IPR035969">
    <property type="entry name" value="Rab-GAP_TBC_sf"/>
</dbReference>
<dbReference type="PROSITE" id="PS50086">
    <property type="entry name" value="TBC_RABGAP"/>
    <property type="match status" value="1"/>
</dbReference>
<dbReference type="PROSITE" id="PS01179">
    <property type="entry name" value="PID"/>
    <property type="match status" value="1"/>
</dbReference>
<protein>
    <recommendedName>
        <fullName evidence="10">Rab-GAP TBC domain-containing protein</fullName>
    </recommendedName>
</protein>
<evidence type="ECO:0000256" key="1">
    <source>
        <dbReference type="ARBA" id="ARBA00022468"/>
    </source>
</evidence>
<dbReference type="InterPro" id="IPR021785">
    <property type="entry name" value="DUF3350"/>
</dbReference>
<feature type="compositionally biased region" description="Polar residues" evidence="4">
    <location>
        <begin position="77"/>
        <end position="86"/>
    </location>
</feature>
<dbReference type="InterPro" id="IPR006020">
    <property type="entry name" value="PTB/PI_dom"/>
</dbReference>
<evidence type="ECO:0000256" key="3">
    <source>
        <dbReference type="SAM" id="Coils"/>
    </source>
</evidence>
<dbReference type="FunFam" id="1.10.472.80:FF:000043">
    <property type="entry name" value="Pollux, isoform A"/>
    <property type="match status" value="1"/>
</dbReference>
<dbReference type="Pfam" id="PF00640">
    <property type="entry name" value="PID"/>
    <property type="match status" value="1"/>
</dbReference>
<dbReference type="Gene3D" id="2.30.29.30">
    <property type="entry name" value="Pleckstrin-homology domain (PH domain)/Phosphotyrosine-binding domain (PTB)"/>
    <property type="match status" value="1"/>
</dbReference>
<dbReference type="InParanoid" id="A0A6L2Q729"/>
<evidence type="ECO:0000259" key="6">
    <source>
        <dbReference type="PROSITE" id="PS50086"/>
    </source>
</evidence>
<accession>A0A6L2Q729</accession>
<dbReference type="PANTHER" id="PTHR47219">
    <property type="entry name" value="RAB GTPASE-ACTIVATING PROTEIN 1-LIKE"/>
    <property type="match status" value="1"/>
</dbReference>
<evidence type="ECO:0000256" key="2">
    <source>
        <dbReference type="ARBA" id="ARBA00022553"/>
    </source>
</evidence>
<organism evidence="8 9">
    <name type="scientific">Coptotermes formosanus</name>
    <name type="common">Formosan subterranean termite</name>
    <dbReference type="NCBI Taxonomy" id="36987"/>
    <lineage>
        <taxon>Eukaryota</taxon>
        <taxon>Metazoa</taxon>
        <taxon>Ecdysozoa</taxon>
        <taxon>Arthropoda</taxon>
        <taxon>Hexapoda</taxon>
        <taxon>Insecta</taxon>
        <taxon>Pterygota</taxon>
        <taxon>Neoptera</taxon>
        <taxon>Polyneoptera</taxon>
        <taxon>Dictyoptera</taxon>
        <taxon>Blattodea</taxon>
        <taxon>Blattoidea</taxon>
        <taxon>Termitoidae</taxon>
        <taxon>Rhinotermitidae</taxon>
        <taxon>Coptotermes</taxon>
    </lineage>
</organism>
<feature type="region of interest" description="Disordered" evidence="4">
    <location>
        <begin position="449"/>
        <end position="483"/>
    </location>
</feature>
<evidence type="ECO:0000256" key="4">
    <source>
        <dbReference type="SAM" id="MobiDB-lite"/>
    </source>
</evidence>
<comment type="caution">
    <text evidence="8">The sequence shown here is derived from an EMBL/GenBank/DDBJ whole genome shotgun (WGS) entry which is preliminary data.</text>
</comment>
<dbReference type="FunCoup" id="A0A6L2Q729">
    <property type="interactions" value="610"/>
</dbReference>
<dbReference type="Gene3D" id="1.10.10.2750">
    <property type="match status" value="2"/>
</dbReference>
<feature type="compositionally biased region" description="Polar residues" evidence="4">
    <location>
        <begin position="465"/>
        <end position="481"/>
    </location>
</feature>
<feature type="non-terminal residue" evidence="8">
    <location>
        <position position="1"/>
    </location>
</feature>
<feature type="domain" description="PID" evidence="5">
    <location>
        <begin position="187"/>
        <end position="308"/>
    </location>
</feature>
<dbReference type="Pfam" id="PF11830">
    <property type="entry name" value="DUF3350"/>
    <property type="match status" value="1"/>
</dbReference>
<feature type="region of interest" description="Disordered" evidence="4">
    <location>
        <begin position="180"/>
        <end position="210"/>
    </location>
</feature>
<dbReference type="SUPFAM" id="SSF50729">
    <property type="entry name" value="PH domain-like"/>
    <property type="match status" value="1"/>
</dbReference>
<dbReference type="SMART" id="SM00462">
    <property type="entry name" value="PTB"/>
    <property type="match status" value="1"/>
</dbReference>
<keyword evidence="9" id="KW-1185">Reference proteome</keyword>
<dbReference type="SMART" id="SM00164">
    <property type="entry name" value="TBC"/>
    <property type="match status" value="1"/>
</dbReference>
<feature type="coiled-coil region" evidence="3">
    <location>
        <begin position="955"/>
        <end position="1010"/>
    </location>
</feature>
<gene>
    <name evidence="7" type="ORF">Cfor_07205</name>
    <name evidence="8" type="ORF">Cfor_07312</name>
</gene>
<dbReference type="Gene3D" id="1.20.5.340">
    <property type="match status" value="1"/>
</dbReference>
<sequence>VLYIGKIKVSHKKVPDSFIDDALEKFRVHELEKGKSKIVKQGSSQNISAAGACTGSNHNISTGVSSSSSSHNIPVAITSTDSSGHPNQAHVPASSVMTGLCRDEEHCRAGLQHLLVITVIDDEAVMISVSMKLGDSIEAVNVASQGEGHVLVHQHSQPSIPSAMLPLCVNSTAGAESGWAKDQSVELEPMRSRAASTGSAKELKKSEAATHTDHNRTMLFQVGRTDLRLISPDRKQILMHKQLRDVASCIQGINHADHFGFICRELNVECYIAYVFKCQSESVADDVVAAIRQAFLATSEAQRREKLPVLSCEHCPMVWYHKLCAEVEGLNDKRIQATIFRRLELLPEEEQSVILTKFRGVETSSLHEQNEFLMMLLRAHCEGKQARHTHDTAENRSEFLNQYLGGSTIFMKAKRSLTSSFDQLLKRKGSRDDFEPIVKELSLPMNAAFTRSSPAPTSEVPESNVMDSGTSSVRPRSSTVGTAEGETIKHEFMKVGHTSKTSPTQELNQDVARQSGSWRQAIFNRVVTPNKNLSERGLGTVSPKQHPVKRSRDELRALWKKAINQQLLLIRMEKENARLRGTCFSLEHAVVHRLSSLSLQTSHDPGVVHVVCYDNVFMVTSSVVYFVLPAYCVKKPVIFAARQEEATVKRIKLEYDEIGSCVREVMEVWDLLVRVPRAKRGDVWHFLAEQYCLKVAPIDTSKFPNYHVSYENLLRQLTSHQHAILIDLGRTFPSHTYFSSPLGPGQLALFNLLKAYSLLDPEVGYCQGLSFVAGVLLLHMSEESAFFLLRHMMFRRGLRRQYLPDMAALQVQLYQLSRLLHDQHPELYLHFDKHEVAPTLYAAPWMLTLFASQFPLGFVTRVFDLLFLENTEVLFRVAIALLGQHKDGLLTCDSFEEIMDYLKNVVPAVDKKILDKVMKQVFTVDVSKQLHEYEVEYHVLQEEMSSPRPEEMEALRKAEATNRTLLQQNQALLEELEIATSNIKRLETSRAHQQAAMARLESQVRSLEVSVATMGHFIASLAETNSSIEVPGEICRVVAQLSVAERRSSSAGQSLLKSSRQETPLQKAMPQKINEEASDCNIANVRTNSVGSEVSTKIKGSEEKPREMPYPLKSALSSPNLTTKLSGMSSFFASTHNQIKQQKLNVANSLTEVTHNGNTSVGADITKDSPPLDVASYAKSSSVPLAAPHAKLKSSQSSFELGCGSSKNKIIETSRCDSSESENVTHTSPTGVSHIHPLDTCSDVHFTYGGTTKLKTIRPLRAQLSRNSSVDSIRILKSVGPGADVKVLASEMIDNKKIETSTVTPIGETKTNLITG</sequence>
<dbReference type="EMBL" id="BLKM01001615">
    <property type="protein sequence ID" value="GFG40174.1"/>
    <property type="molecule type" value="Genomic_DNA"/>
</dbReference>
<reference evidence="9" key="2">
    <citation type="submission" date="2020-01" db="EMBL/GenBank/DDBJ databases">
        <title>Draft genome sequence of the Termite Coptotermes fromosanus.</title>
        <authorList>
            <person name="Itakura S."/>
            <person name="Yosikawa Y."/>
            <person name="Umezawa K."/>
        </authorList>
    </citation>
    <scope>NUCLEOTIDE SEQUENCE [LARGE SCALE GENOMIC DNA]</scope>
</reference>
<name>A0A6L2Q729_COPFO</name>
<dbReference type="FunFam" id="1.10.8.270:FF:000001">
    <property type="entry name" value="TBC1 domain family member 1"/>
    <property type="match status" value="1"/>
</dbReference>
<feature type="compositionally biased region" description="Basic and acidic residues" evidence="4">
    <location>
        <begin position="201"/>
        <end position="210"/>
    </location>
</feature>
<dbReference type="GO" id="GO:0005096">
    <property type="term" value="F:GTPase activator activity"/>
    <property type="evidence" value="ECO:0007669"/>
    <property type="project" value="UniProtKB-KW"/>
</dbReference>
<evidence type="ECO:0008006" key="10">
    <source>
        <dbReference type="Google" id="ProtNLM"/>
    </source>
</evidence>
<evidence type="ECO:0000313" key="8">
    <source>
        <dbReference type="EMBL" id="GFG40174.1"/>
    </source>
</evidence>
<dbReference type="OrthoDB" id="295078at2759"/>
<dbReference type="Pfam" id="PF00566">
    <property type="entry name" value="RabGAP-TBC"/>
    <property type="match status" value="1"/>
</dbReference>
<evidence type="ECO:0000313" key="9">
    <source>
        <dbReference type="Proteomes" id="UP000502823"/>
    </source>
</evidence>
<keyword evidence="2" id="KW-0597">Phosphoprotein</keyword>
<dbReference type="InterPro" id="IPR000195">
    <property type="entry name" value="Rab-GAP-TBC_dom"/>
</dbReference>
<dbReference type="InterPro" id="IPR011993">
    <property type="entry name" value="PH-like_dom_sf"/>
</dbReference>
<feature type="region of interest" description="Disordered" evidence="4">
    <location>
        <begin position="61"/>
        <end position="90"/>
    </location>
</feature>
<feature type="domain" description="Rab-GAP TBC" evidence="6">
    <location>
        <begin position="674"/>
        <end position="870"/>
    </location>
</feature>
<feature type="non-terminal residue" evidence="8">
    <location>
        <position position="1316"/>
    </location>
</feature>
<dbReference type="Gene3D" id="1.10.472.80">
    <property type="entry name" value="Ypt/Rab-GAP domain of gyp1p, domain 3"/>
    <property type="match status" value="1"/>
</dbReference>
<dbReference type="PANTHER" id="PTHR47219:SF16">
    <property type="entry name" value="GTPASE ACTIVATING PROTEIN"/>
    <property type="match status" value="1"/>
</dbReference>
<dbReference type="Gene3D" id="1.10.8.270">
    <property type="entry name" value="putative rabgap domain of human tbc1 domain family member 14 like domains"/>
    <property type="match status" value="1"/>
</dbReference>
<feature type="region of interest" description="Disordered" evidence="4">
    <location>
        <begin position="1093"/>
        <end position="1115"/>
    </location>
</feature>
<dbReference type="CDD" id="cd01269">
    <property type="entry name" value="PTB_TBC1D1_like"/>
    <property type="match status" value="1"/>
</dbReference>
<proteinExistence type="predicted"/>
<dbReference type="Proteomes" id="UP000502823">
    <property type="component" value="Unassembled WGS sequence"/>
</dbReference>
<dbReference type="EMBL" id="BLKM01008371">
    <property type="protein sequence ID" value="GFG33525.1"/>
    <property type="molecule type" value="Genomic_DNA"/>
</dbReference>
<dbReference type="SUPFAM" id="SSF47923">
    <property type="entry name" value="Ypt/Rab-GAP domain of gyp1p"/>
    <property type="match status" value="2"/>
</dbReference>
<keyword evidence="1" id="KW-0343">GTPase activation</keyword>